<keyword evidence="5 9" id="KW-0812">Transmembrane</keyword>
<keyword evidence="6" id="KW-0732">Signal</keyword>
<proteinExistence type="inferred from homology"/>
<dbReference type="PANTHER" id="PTHR30451">
    <property type="entry name" value="OUTER MEMBRANE USHER PROTEIN"/>
    <property type="match status" value="1"/>
</dbReference>
<dbReference type="OrthoDB" id="6554712at2"/>
<evidence type="ECO:0000256" key="10">
    <source>
        <dbReference type="SAM" id="MobiDB-lite"/>
    </source>
</evidence>
<dbReference type="AlphaFoldDB" id="A0A4Q7RRR1"/>
<protein>
    <submittedName>
        <fullName evidence="13">Outer membrane usher protein FimD/PapC</fullName>
    </submittedName>
</protein>
<dbReference type="SUPFAM" id="SSF141729">
    <property type="entry name" value="FimD N-terminal domain-like"/>
    <property type="match status" value="1"/>
</dbReference>
<dbReference type="Pfam" id="PF13954">
    <property type="entry name" value="PapC_N"/>
    <property type="match status" value="1"/>
</dbReference>
<dbReference type="Pfam" id="PF13953">
    <property type="entry name" value="PapC_C"/>
    <property type="match status" value="1"/>
</dbReference>
<feature type="domain" description="PapC-like C-terminal" evidence="11">
    <location>
        <begin position="862"/>
        <end position="924"/>
    </location>
</feature>
<dbReference type="InterPro" id="IPR025885">
    <property type="entry name" value="PapC_N"/>
</dbReference>
<dbReference type="InterPro" id="IPR018030">
    <property type="entry name" value="Fimbrial_membr_usher_CS"/>
</dbReference>
<keyword evidence="3 9" id="KW-0813">Transport</keyword>
<comment type="subcellular location">
    <subcellularLocation>
        <location evidence="1 9">Cell outer membrane</location>
        <topology evidence="1 9">Multi-pass membrane protein</topology>
    </subcellularLocation>
</comment>
<evidence type="ECO:0000313" key="13">
    <source>
        <dbReference type="EMBL" id="RZT36314.1"/>
    </source>
</evidence>
<evidence type="ECO:0000256" key="5">
    <source>
        <dbReference type="ARBA" id="ARBA00022692"/>
    </source>
</evidence>
<dbReference type="GO" id="GO:0015473">
    <property type="term" value="F:fimbrial usher porin activity"/>
    <property type="evidence" value="ECO:0007669"/>
    <property type="project" value="InterPro"/>
</dbReference>
<evidence type="ECO:0000256" key="2">
    <source>
        <dbReference type="ARBA" id="ARBA00008064"/>
    </source>
</evidence>
<organism evidence="13 14">
    <name type="scientific">Cupriavidus agavae</name>
    <dbReference type="NCBI Taxonomy" id="1001822"/>
    <lineage>
        <taxon>Bacteria</taxon>
        <taxon>Pseudomonadati</taxon>
        <taxon>Pseudomonadota</taxon>
        <taxon>Betaproteobacteria</taxon>
        <taxon>Burkholderiales</taxon>
        <taxon>Burkholderiaceae</taxon>
        <taxon>Cupriavidus</taxon>
    </lineage>
</organism>
<feature type="region of interest" description="Disordered" evidence="10">
    <location>
        <begin position="1"/>
        <end position="37"/>
    </location>
</feature>
<dbReference type="GO" id="GO:0009297">
    <property type="term" value="P:pilus assembly"/>
    <property type="evidence" value="ECO:0007669"/>
    <property type="project" value="InterPro"/>
</dbReference>
<dbReference type="PROSITE" id="PS01151">
    <property type="entry name" value="FIMBRIAL_USHER"/>
    <property type="match status" value="1"/>
</dbReference>
<dbReference type="Gene3D" id="2.60.40.3110">
    <property type="match status" value="1"/>
</dbReference>
<dbReference type="Gene3D" id="2.60.40.2610">
    <property type="entry name" value="Outer membrane usher protein FimD, plug domain"/>
    <property type="match status" value="1"/>
</dbReference>
<accession>A0A4Q7RRR1</accession>
<feature type="region of interest" description="Disordered" evidence="10">
    <location>
        <begin position="63"/>
        <end position="139"/>
    </location>
</feature>
<dbReference type="PANTHER" id="PTHR30451:SF8">
    <property type="entry name" value="FIMBRIAL USHER PROTEIN"/>
    <property type="match status" value="1"/>
</dbReference>
<dbReference type="Pfam" id="PF00577">
    <property type="entry name" value="Usher"/>
    <property type="match status" value="1"/>
</dbReference>
<comment type="similarity">
    <text evidence="2 9">Belongs to the fimbrial export usher family.</text>
</comment>
<gene>
    <name evidence="13" type="ORF">EV147_3633</name>
</gene>
<name>A0A4Q7RRR1_9BURK</name>
<dbReference type="RefSeq" id="WP_130392597.1">
    <property type="nucleotide sequence ID" value="NZ_SGXM01000005.1"/>
</dbReference>
<dbReference type="InterPro" id="IPR042186">
    <property type="entry name" value="FimD_plug_dom"/>
</dbReference>
<evidence type="ECO:0000256" key="3">
    <source>
        <dbReference type="ARBA" id="ARBA00022448"/>
    </source>
</evidence>
<dbReference type="Proteomes" id="UP000291078">
    <property type="component" value="Unassembled WGS sequence"/>
</dbReference>
<sequence length="953" mass="100317">MLRQVCRSRAASGPRPGPSRGRQCCGSPAPSENLPFRRSRLTTLVLASLLAGSGALAWDRSHAATAPEGDAEDAGARRLTAPAPPPSQSDAPASTVAPESVEPGATASGGNAPDTPPDPPPATSGTNPPAAPPAAAPGAGVTDFDLDMLKSRGIDPRVADYFMEGARFSPGVTLVSLNVNGKSKGSAMVRFDEKGKLCFDARFLERAGLRMPGRSVEARAEGTDEAEAADALKTDVSALHATPPPVDGCLDFRAAWPATVVTLKPNSATVDLLVPTDALQMESGAQSDFHTGGTAALLNYDLLATRSHTDGSTTRYFSAANEFGFNAGDWIIRNRNMYSNDGNTSDFSHLYAYAQRTFARQEAVFQAGEINVGNSIFPGPSIVGAQWFPEMALRRDTGPGTSIDGIAQTQARIEVRQAGTVIYTTMVPPGPFTLTNVPLLNGSNDVEVTVIEATGDSRRFTVPAAQLNSGSLGVTPGYALAVGKLRELGGDALVKPWMATATGTWRAARNIGLTGGLMVGTQYQGAGFGVDARVFANTTNLSLRTLLSNATRENLRGGQLTASASSTLGPMFSINGTVTQETPGYRSLTDTTLDTTADWISSHYRGQYTAGVSFNHPALGGMTVNYNRSVLFSHETTQRITASWGKTFKYATVSLSLEKGIGGGSSDTGNSVYFSVSIPLGKRSVRAYVNRISGETRPGVTYNDAVSDIFNYSLNAEGRPSDNSAAGSANASITPYYTRLNLGVSQYGSDSTSYNASLTGGLVAHRHGVTFSPYPVGDTFGIASLGDVSGIKIATPQGPVWTDPWGQAVISNAPAYVTSSVEIATRTLPRNIDVTNAFRQIRPGRGSVSFVDFDVIKVRRLLLHTVDDTGQPLPRNATVVDAEGTFLTTVLNDGSIFLSNTAAAGGMQVIRADGTACALDFKMPMTQDLNAYFDEVNAVCKPVDKPVAEQPLK</sequence>
<dbReference type="GO" id="GO:0009279">
    <property type="term" value="C:cell outer membrane"/>
    <property type="evidence" value="ECO:0007669"/>
    <property type="project" value="UniProtKB-SubCell"/>
</dbReference>
<comment type="caution">
    <text evidence="13">The sequence shown here is derived from an EMBL/GenBank/DDBJ whole genome shotgun (WGS) entry which is preliminary data.</text>
</comment>
<feature type="domain" description="PapC N-terminal" evidence="12">
    <location>
        <begin position="144"/>
        <end position="302"/>
    </location>
</feature>
<evidence type="ECO:0000256" key="1">
    <source>
        <dbReference type="ARBA" id="ARBA00004571"/>
    </source>
</evidence>
<evidence type="ECO:0000259" key="11">
    <source>
        <dbReference type="Pfam" id="PF13953"/>
    </source>
</evidence>
<dbReference type="InterPro" id="IPR043142">
    <property type="entry name" value="PapC-like_C_sf"/>
</dbReference>
<dbReference type="InterPro" id="IPR025949">
    <property type="entry name" value="PapC-like_C"/>
</dbReference>
<dbReference type="Gene3D" id="2.60.40.2070">
    <property type="match status" value="1"/>
</dbReference>
<keyword evidence="4" id="KW-1134">Transmembrane beta strand</keyword>
<evidence type="ECO:0000256" key="9">
    <source>
        <dbReference type="RuleBase" id="RU003884"/>
    </source>
</evidence>
<dbReference type="InterPro" id="IPR000015">
    <property type="entry name" value="Fimb_usher"/>
</dbReference>
<evidence type="ECO:0000313" key="14">
    <source>
        <dbReference type="Proteomes" id="UP000291078"/>
    </source>
</evidence>
<keyword evidence="8 9" id="KW-0998">Cell outer membrane</keyword>
<evidence type="ECO:0000256" key="7">
    <source>
        <dbReference type="ARBA" id="ARBA00023136"/>
    </source>
</evidence>
<dbReference type="Gene3D" id="3.10.20.410">
    <property type="match status" value="1"/>
</dbReference>
<keyword evidence="14" id="KW-1185">Reference proteome</keyword>
<dbReference type="InterPro" id="IPR037224">
    <property type="entry name" value="PapC_N_sf"/>
</dbReference>
<reference evidence="13 14" key="1">
    <citation type="journal article" date="2015" name="Stand. Genomic Sci.">
        <title>Genomic Encyclopedia of Bacterial and Archaeal Type Strains, Phase III: the genomes of soil and plant-associated and newly described type strains.</title>
        <authorList>
            <person name="Whitman W.B."/>
            <person name="Woyke T."/>
            <person name="Klenk H.P."/>
            <person name="Zhou Y."/>
            <person name="Lilburn T.G."/>
            <person name="Beck B.J."/>
            <person name="De Vos P."/>
            <person name="Vandamme P."/>
            <person name="Eisen J.A."/>
            <person name="Garrity G."/>
            <person name="Hugenholtz P."/>
            <person name="Kyrpides N.C."/>
        </authorList>
    </citation>
    <scope>NUCLEOTIDE SEQUENCE [LARGE SCALE GENOMIC DNA]</scope>
    <source>
        <strain evidence="13 14">ASC-9842</strain>
    </source>
</reference>
<keyword evidence="9" id="KW-1029">Fimbrium biogenesis</keyword>
<evidence type="ECO:0000256" key="8">
    <source>
        <dbReference type="ARBA" id="ARBA00023237"/>
    </source>
</evidence>
<evidence type="ECO:0000256" key="4">
    <source>
        <dbReference type="ARBA" id="ARBA00022452"/>
    </source>
</evidence>
<keyword evidence="7 9" id="KW-0472">Membrane</keyword>
<evidence type="ECO:0000259" key="12">
    <source>
        <dbReference type="Pfam" id="PF13954"/>
    </source>
</evidence>
<dbReference type="EMBL" id="SGXM01000005">
    <property type="protein sequence ID" value="RZT36314.1"/>
    <property type="molecule type" value="Genomic_DNA"/>
</dbReference>
<evidence type="ECO:0000256" key="6">
    <source>
        <dbReference type="ARBA" id="ARBA00022729"/>
    </source>
</evidence>